<dbReference type="NCBIfam" id="TIGR00922">
    <property type="entry name" value="nusG"/>
    <property type="match status" value="1"/>
</dbReference>
<dbReference type="SMART" id="SM00738">
    <property type="entry name" value="NGN"/>
    <property type="match status" value="1"/>
</dbReference>
<gene>
    <name evidence="5" type="primary">nusG</name>
    <name evidence="9" type="ORF">A2110_01415</name>
</gene>
<dbReference type="GO" id="GO:0005829">
    <property type="term" value="C:cytosol"/>
    <property type="evidence" value="ECO:0007669"/>
    <property type="project" value="TreeGrafter"/>
</dbReference>
<dbReference type="SUPFAM" id="SSF50104">
    <property type="entry name" value="Translation proteins SH3-like domain"/>
    <property type="match status" value="1"/>
</dbReference>
<dbReference type="Pfam" id="PF02357">
    <property type="entry name" value="NusG"/>
    <property type="match status" value="1"/>
</dbReference>
<dbReference type="InterPro" id="IPR014722">
    <property type="entry name" value="Rib_uL2_dom2"/>
</dbReference>
<comment type="function">
    <text evidence="5 7">Participates in transcription elongation, termination and antitermination.</text>
</comment>
<evidence type="ECO:0000259" key="8">
    <source>
        <dbReference type="SMART" id="SM00738"/>
    </source>
</evidence>
<dbReference type="PRINTS" id="PR00338">
    <property type="entry name" value="NUSGTNSCPFCT"/>
</dbReference>
<dbReference type="GO" id="GO:0032784">
    <property type="term" value="P:regulation of DNA-templated transcription elongation"/>
    <property type="evidence" value="ECO:0007669"/>
    <property type="project" value="InterPro"/>
</dbReference>
<dbReference type="InterPro" id="IPR043425">
    <property type="entry name" value="NusG-like"/>
</dbReference>
<dbReference type="PANTHER" id="PTHR30265:SF2">
    <property type="entry name" value="TRANSCRIPTION TERMINATION_ANTITERMINATION PROTEIN NUSG"/>
    <property type="match status" value="1"/>
</dbReference>
<evidence type="ECO:0000256" key="7">
    <source>
        <dbReference type="RuleBase" id="RU000538"/>
    </source>
</evidence>
<evidence type="ECO:0000313" key="9">
    <source>
        <dbReference type="EMBL" id="OGG37707.1"/>
    </source>
</evidence>
<protein>
    <recommendedName>
        <fullName evidence="5 6">Transcription termination/antitermination protein NusG</fullName>
    </recommendedName>
</protein>
<keyword evidence="2 5" id="KW-0889">Transcription antitermination</keyword>
<organism evidence="9 10">
    <name type="scientific">Candidatus Jorgensenbacteria bacterium GWA1_54_12</name>
    <dbReference type="NCBI Taxonomy" id="1798468"/>
    <lineage>
        <taxon>Bacteria</taxon>
        <taxon>Candidatus Joergenseniibacteriota</taxon>
    </lineage>
</organism>
<sequence>MTEKAPIFDAETAEKPERHWYAAHTYVGYEDAAARYLGQRVESLDMSDKIFAVIVPKEVKTKIRGGKRHIVEEKIYPGYLLVDMILDQDSWYVVRNTPRVTGFVGADPTHPTPLSRGEVDEIMARMEVKEPVHKTDLKLNEPVRIIDGPFKDYDGKVSGIDVARGRVKVAVPIFGRDTTVELDMLQVEKI</sequence>
<dbReference type="CDD" id="cd06091">
    <property type="entry name" value="KOW_NusG"/>
    <property type="match status" value="1"/>
</dbReference>
<keyword evidence="1 5" id="KW-0806">Transcription termination</keyword>
<dbReference type="SUPFAM" id="SSF82679">
    <property type="entry name" value="N-utilization substance G protein NusG, N-terminal domain"/>
    <property type="match status" value="1"/>
</dbReference>
<dbReference type="InterPro" id="IPR047050">
    <property type="entry name" value="NGN"/>
</dbReference>
<dbReference type="Proteomes" id="UP000176273">
    <property type="component" value="Unassembled WGS sequence"/>
</dbReference>
<comment type="similarity">
    <text evidence="5 7">Belongs to the NusG family.</text>
</comment>
<dbReference type="Gene3D" id="3.30.70.940">
    <property type="entry name" value="NusG, N-terminal domain"/>
    <property type="match status" value="1"/>
</dbReference>
<dbReference type="InterPro" id="IPR036735">
    <property type="entry name" value="NGN_dom_sf"/>
</dbReference>
<keyword evidence="4 5" id="KW-0804">Transcription</keyword>
<dbReference type="GO" id="GO:0031564">
    <property type="term" value="P:transcription antitermination"/>
    <property type="evidence" value="ECO:0007669"/>
    <property type="project" value="UniProtKB-UniRule"/>
</dbReference>
<feature type="domain" description="NusG-like N-terminal" evidence="8">
    <location>
        <begin position="17"/>
        <end position="126"/>
    </location>
</feature>
<dbReference type="HAMAP" id="MF_00948">
    <property type="entry name" value="NusG"/>
    <property type="match status" value="1"/>
</dbReference>
<name>A0A1F6BMD1_9BACT</name>
<dbReference type="Gene3D" id="2.30.30.30">
    <property type="match status" value="1"/>
</dbReference>
<dbReference type="InterPro" id="IPR001062">
    <property type="entry name" value="Transcrpt_antiterm_NusG"/>
</dbReference>
<accession>A0A1F6BMD1</accession>
<dbReference type="InterPro" id="IPR008991">
    <property type="entry name" value="Translation_prot_SH3-like_sf"/>
</dbReference>
<evidence type="ECO:0000313" key="10">
    <source>
        <dbReference type="Proteomes" id="UP000176273"/>
    </source>
</evidence>
<reference evidence="9 10" key="1">
    <citation type="journal article" date="2016" name="Nat. Commun.">
        <title>Thousands of microbial genomes shed light on interconnected biogeochemical processes in an aquifer system.</title>
        <authorList>
            <person name="Anantharaman K."/>
            <person name="Brown C.T."/>
            <person name="Hug L.A."/>
            <person name="Sharon I."/>
            <person name="Castelle C.J."/>
            <person name="Probst A.J."/>
            <person name="Thomas B.C."/>
            <person name="Singh A."/>
            <person name="Wilkins M.J."/>
            <person name="Karaoz U."/>
            <person name="Brodie E.L."/>
            <person name="Williams K.H."/>
            <person name="Hubbard S.S."/>
            <person name="Banfield J.F."/>
        </authorList>
    </citation>
    <scope>NUCLEOTIDE SEQUENCE [LARGE SCALE GENOMIC DNA]</scope>
</reference>
<evidence type="ECO:0000256" key="6">
    <source>
        <dbReference type="NCBIfam" id="TIGR00922"/>
    </source>
</evidence>
<dbReference type="STRING" id="1798468.A2110_01415"/>
<dbReference type="InterPro" id="IPR006645">
    <property type="entry name" value="NGN-like_dom"/>
</dbReference>
<evidence type="ECO:0000256" key="1">
    <source>
        <dbReference type="ARBA" id="ARBA00022472"/>
    </source>
</evidence>
<dbReference type="EMBL" id="MFKH01000004">
    <property type="protein sequence ID" value="OGG37707.1"/>
    <property type="molecule type" value="Genomic_DNA"/>
</dbReference>
<evidence type="ECO:0000256" key="3">
    <source>
        <dbReference type="ARBA" id="ARBA00023015"/>
    </source>
</evidence>
<evidence type="ECO:0000256" key="5">
    <source>
        <dbReference type="HAMAP-Rule" id="MF_00948"/>
    </source>
</evidence>
<dbReference type="AlphaFoldDB" id="A0A1F6BMD1"/>
<dbReference type="GO" id="GO:0006354">
    <property type="term" value="P:DNA-templated transcription elongation"/>
    <property type="evidence" value="ECO:0007669"/>
    <property type="project" value="UniProtKB-UniRule"/>
</dbReference>
<evidence type="ECO:0000256" key="4">
    <source>
        <dbReference type="ARBA" id="ARBA00023163"/>
    </source>
</evidence>
<dbReference type="PANTHER" id="PTHR30265">
    <property type="entry name" value="RHO-INTERACTING TRANSCRIPTION TERMINATION FACTOR NUSG"/>
    <property type="match status" value="1"/>
</dbReference>
<dbReference type="GO" id="GO:0006353">
    <property type="term" value="P:DNA-templated transcription termination"/>
    <property type="evidence" value="ECO:0007669"/>
    <property type="project" value="UniProtKB-UniRule"/>
</dbReference>
<comment type="caution">
    <text evidence="9">The sequence shown here is derived from an EMBL/GenBank/DDBJ whole genome shotgun (WGS) entry which is preliminary data.</text>
</comment>
<dbReference type="CDD" id="cd09891">
    <property type="entry name" value="NGN_Bact_1"/>
    <property type="match status" value="1"/>
</dbReference>
<evidence type="ECO:0000256" key="2">
    <source>
        <dbReference type="ARBA" id="ARBA00022814"/>
    </source>
</evidence>
<keyword evidence="3 5" id="KW-0805">Transcription regulation</keyword>
<proteinExistence type="inferred from homology"/>